<name>G7GRV4_9ACTN</name>
<feature type="region of interest" description="Disordered" evidence="1">
    <location>
        <begin position="35"/>
        <end position="77"/>
    </location>
</feature>
<proteinExistence type="predicted"/>
<sequence length="139" mass="14154">MCYSLWVIPVRVPDIEGVLMTRVDPSSLRTAAKLIGDSPTAGSVPTMSTPGSDPNHGGAGAVRDGASGISGTETASALQTAADSCETAYNVVGGRLSAWVSVLTTAADTYSGTDDQASKRVAALGDFNGSWAAPKGRHR</sequence>
<dbReference type="STRING" id="1075090.GOAMR_50_01010"/>
<evidence type="ECO:0000256" key="1">
    <source>
        <dbReference type="SAM" id="MobiDB-lite"/>
    </source>
</evidence>
<dbReference type="EMBL" id="BAED01000050">
    <property type="protein sequence ID" value="GAB06329.1"/>
    <property type="molecule type" value="Genomic_DNA"/>
</dbReference>
<dbReference type="Proteomes" id="UP000006023">
    <property type="component" value="Unassembled WGS sequence"/>
</dbReference>
<evidence type="ECO:0000313" key="2">
    <source>
        <dbReference type="EMBL" id="GAB06329.1"/>
    </source>
</evidence>
<evidence type="ECO:0000313" key="3">
    <source>
        <dbReference type="Proteomes" id="UP000006023"/>
    </source>
</evidence>
<reference evidence="2 3" key="1">
    <citation type="submission" date="2011-11" db="EMBL/GenBank/DDBJ databases">
        <title>Whole genome shotgun sequence of Gordonia amarae NBRC 15530.</title>
        <authorList>
            <person name="Takarada H."/>
            <person name="Hosoyama A."/>
            <person name="Tsuchikane K."/>
            <person name="Katsumata H."/>
            <person name="Yamazaki S."/>
            <person name="Fujita N."/>
        </authorList>
    </citation>
    <scope>NUCLEOTIDE SEQUENCE [LARGE SCALE GENOMIC DNA]</scope>
    <source>
        <strain evidence="2 3">NBRC 15530</strain>
    </source>
</reference>
<organism evidence="2 3">
    <name type="scientific">Gordonia amarae NBRC 15530</name>
    <dbReference type="NCBI Taxonomy" id="1075090"/>
    <lineage>
        <taxon>Bacteria</taxon>
        <taxon>Bacillati</taxon>
        <taxon>Actinomycetota</taxon>
        <taxon>Actinomycetes</taxon>
        <taxon>Mycobacteriales</taxon>
        <taxon>Gordoniaceae</taxon>
        <taxon>Gordonia</taxon>
    </lineage>
</organism>
<evidence type="ECO:0008006" key="4">
    <source>
        <dbReference type="Google" id="ProtNLM"/>
    </source>
</evidence>
<feature type="compositionally biased region" description="Polar residues" evidence="1">
    <location>
        <begin position="40"/>
        <end position="52"/>
    </location>
</feature>
<comment type="caution">
    <text evidence="2">The sequence shown here is derived from an EMBL/GenBank/DDBJ whole genome shotgun (WGS) entry which is preliminary data.</text>
</comment>
<gene>
    <name evidence="2" type="ORF">GOAMR_50_01010</name>
</gene>
<accession>G7GRV4</accession>
<keyword evidence="3" id="KW-1185">Reference proteome</keyword>
<protein>
    <recommendedName>
        <fullName evidence="4">ESX-1 secretion-associated protein</fullName>
    </recommendedName>
</protein>
<dbReference type="eggNOG" id="ENOG5031W13">
    <property type="taxonomic scope" value="Bacteria"/>
</dbReference>
<dbReference type="AlphaFoldDB" id="G7GRV4"/>